<dbReference type="Pfam" id="PF17853">
    <property type="entry name" value="GGDEF_2"/>
    <property type="match status" value="1"/>
</dbReference>
<dbReference type="Proteomes" id="UP001165586">
    <property type="component" value="Unassembled WGS sequence"/>
</dbReference>
<feature type="domain" description="CdaR GGDEF-like" evidence="3">
    <location>
        <begin position="319"/>
        <end position="431"/>
    </location>
</feature>
<organism evidence="4 5">
    <name type="scientific">Herbiconiux daphne</name>
    <dbReference type="NCBI Taxonomy" id="2970914"/>
    <lineage>
        <taxon>Bacteria</taxon>
        <taxon>Bacillati</taxon>
        <taxon>Actinomycetota</taxon>
        <taxon>Actinomycetes</taxon>
        <taxon>Micrococcales</taxon>
        <taxon>Microbacteriaceae</taxon>
        <taxon>Herbiconiux</taxon>
    </lineage>
</organism>
<dbReference type="InterPro" id="IPR051448">
    <property type="entry name" value="CdaR-like_regulators"/>
</dbReference>
<protein>
    <submittedName>
        <fullName evidence="4">Helix-turn-helix domain-containing protein</fullName>
    </submittedName>
</protein>
<evidence type="ECO:0000259" key="3">
    <source>
        <dbReference type="Pfam" id="PF17853"/>
    </source>
</evidence>
<evidence type="ECO:0000259" key="2">
    <source>
        <dbReference type="Pfam" id="PF13556"/>
    </source>
</evidence>
<accession>A0ABT2GX22</accession>
<proteinExistence type="inferred from homology"/>
<name>A0ABT2GX22_9MICO</name>
<sequence>MCALSDLEPVAQADLDAKARSDLYDLFRVGSTMFERPTTRRTLRLTSAAAKTIAGCTVVAAYVAEGDRLARYSGRANRRLDLLVESCAGSSGALKTGRGWRYALFLRGTSKVKGALVLQTTVEPSPQALFLLCALAEPTGAALATSELIDRERHRVDELRQLGEAREGVNRTLAATVVRLNTHQLILDSFVAAAGTGNGEAQIVAALSAVTRRSVALQDSFGNERAFVGVDGSPAPSNLRAPAGVLTPGWRSTEIRAGEETVGVIGILDPDDDRSDDDRFAVEHASAMIAVELVHHRGVAEVEIRLGRDLADDLVAGADVIDAGARAEMLHFDLSGPQRAVLVSWQHPSPNGFDLGTALGHELAAMRVPALISRRADTVLAIVADRTDLSSLYERLSSALFSERGTIGVGGCCIADDLPRSFAEAGRALKIRVESSRPYGLSNHDDLGLLRILDTSNDGLELNRYLDEWLGTLVEHDRDHHSELVHTLSVYLDCGGNYDRTAGALIIHRSTLRYRLGRIRDLTGRDLADPDSRLNLHIAVRARAALRDGLR</sequence>
<evidence type="ECO:0000313" key="5">
    <source>
        <dbReference type="Proteomes" id="UP001165586"/>
    </source>
</evidence>
<dbReference type="Gene3D" id="1.10.10.2840">
    <property type="entry name" value="PucR C-terminal helix-turn-helix domain"/>
    <property type="match status" value="1"/>
</dbReference>
<comment type="similarity">
    <text evidence="1">Belongs to the CdaR family.</text>
</comment>
<gene>
    <name evidence="4" type="ORF">N1032_01930</name>
</gene>
<dbReference type="PANTHER" id="PTHR33744">
    <property type="entry name" value="CARBOHYDRATE DIACID REGULATOR"/>
    <property type="match status" value="1"/>
</dbReference>
<evidence type="ECO:0000256" key="1">
    <source>
        <dbReference type="ARBA" id="ARBA00006754"/>
    </source>
</evidence>
<reference evidence="4" key="1">
    <citation type="submission" date="2022-08" db="EMBL/GenBank/DDBJ databases">
        <authorList>
            <person name="Deng Y."/>
            <person name="Han X.-F."/>
            <person name="Zhang Y.-Q."/>
        </authorList>
    </citation>
    <scope>NUCLEOTIDE SEQUENCE</scope>
    <source>
        <strain evidence="4">CPCC 203386</strain>
    </source>
</reference>
<keyword evidence="5" id="KW-1185">Reference proteome</keyword>
<dbReference type="InterPro" id="IPR041522">
    <property type="entry name" value="CdaR_GGDEF"/>
</dbReference>
<dbReference type="RefSeq" id="WP_259537128.1">
    <property type="nucleotide sequence ID" value="NZ_JANLCJ010000001.1"/>
</dbReference>
<dbReference type="Pfam" id="PF13556">
    <property type="entry name" value="HTH_30"/>
    <property type="match status" value="1"/>
</dbReference>
<dbReference type="PANTHER" id="PTHR33744:SF1">
    <property type="entry name" value="DNA-BINDING TRANSCRIPTIONAL ACTIVATOR ADER"/>
    <property type="match status" value="1"/>
</dbReference>
<dbReference type="InterPro" id="IPR042070">
    <property type="entry name" value="PucR_C-HTH_sf"/>
</dbReference>
<dbReference type="InterPro" id="IPR025736">
    <property type="entry name" value="PucR_C-HTH_dom"/>
</dbReference>
<feature type="domain" description="PucR C-terminal helix-turn-helix" evidence="2">
    <location>
        <begin position="484"/>
        <end position="542"/>
    </location>
</feature>
<dbReference type="EMBL" id="JANLCJ010000001">
    <property type="protein sequence ID" value="MCS5732501.1"/>
    <property type="molecule type" value="Genomic_DNA"/>
</dbReference>
<comment type="caution">
    <text evidence="4">The sequence shown here is derived from an EMBL/GenBank/DDBJ whole genome shotgun (WGS) entry which is preliminary data.</text>
</comment>
<evidence type="ECO:0000313" key="4">
    <source>
        <dbReference type="EMBL" id="MCS5732501.1"/>
    </source>
</evidence>